<evidence type="ECO:0000313" key="2">
    <source>
        <dbReference type="EMBL" id="CAG9317491.1"/>
    </source>
</evidence>
<evidence type="ECO:0000256" key="1">
    <source>
        <dbReference type="SAM" id="Coils"/>
    </source>
</evidence>
<dbReference type="EMBL" id="CAJZBQ010000018">
    <property type="protein sequence ID" value="CAG9317491.1"/>
    <property type="molecule type" value="Genomic_DNA"/>
</dbReference>
<name>A0AAU9IZH1_9CILI</name>
<dbReference type="AlphaFoldDB" id="A0AAU9IZH1"/>
<organism evidence="2 3">
    <name type="scientific">Blepharisma stoltei</name>
    <dbReference type="NCBI Taxonomy" id="1481888"/>
    <lineage>
        <taxon>Eukaryota</taxon>
        <taxon>Sar</taxon>
        <taxon>Alveolata</taxon>
        <taxon>Ciliophora</taxon>
        <taxon>Postciliodesmatophora</taxon>
        <taxon>Heterotrichea</taxon>
        <taxon>Heterotrichida</taxon>
        <taxon>Blepharismidae</taxon>
        <taxon>Blepharisma</taxon>
    </lineage>
</organism>
<sequence length="177" mass="20563">MSGWFGKNRDQDLIEERCKLTQLYIDQQREENGGLRKQLGELKEQSLRYKIMLDELIQNASSYDKTVEDLKAKIKAAEQKIVAQGDTEKKLDEDLKRLRGIKNSILPTDFQVVATQGASLQEILDNCDQNEEAIYFKDKNGSVWEIMKRPGFDMNQLDEHDEEQPQLETFVINPLIR</sequence>
<gene>
    <name evidence="2" type="ORF">BSTOLATCC_MIC18737</name>
</gene>
<feature type="coiled-coil region" evidence="1">
    <location>
        <begin position="25"/>
        <end position="87"/>
    </location>
</feature>
<reference evidence="2" key="1">
    <citation type="submission" date="2021-09" db="EMBL/GenBank/DDBJ databases">
        <authorList>
            <consortium name="AG Swart"/>
            <person name="Singh M."/>
            <person name="Singh A."/>
            <person name="Seah K."/>
            <person name="Emmerich C."/>
        </authorList>
    </citation>
    <scope>NUCLEOTIDE SEQUENCE</scope>
    <source>
        <strain evidence="2">ATCC30299</strain>
    </source>
</reference>
<accession>A0AAU9IZH1</accession>
<keyword evidence="1" id="KW-0175">Coiled coil</keyword>
<proteinExistence type="predicted"/>
<protein>
    <submittedName>
        <fullName evidence="2">Uncharacterized protein</fullName>
    </submittedName>
</protein>
<evidence type="ECO:0000313" key="3">
    <source>
        <dbReference type="Proteomes" id="UP001162131"/>
    </source>
</evidence>
<comment type="caution">
    <text evidence="2">The sequence shown here is derived from an EMBL/GenBank/DDBJ whole genome shotgun (WGS) entry which is preliminary data.</text>
</comment>
<keyword evidence="3" id="KW-1185">Reference proteome</keyword>
<dbReference type="Proteomes" id="UP001162131">
    <property type="component" value="Unassembled WGS sequence"/>
</dbReference>